<gene>
    <name evidence="2" type="ORF">C7999DRAFT_17488</name>
</gene>
<proteinExistence type="predicted"/>
<feature type="region of interest" description="Disordered" evidence="1">
    <location>
        <begin position="205"/>
        <end position="294"/>
    </location>
</feature>
<name>A0AAN7CLC6_9PEZI</name>
<evidence type="ECO:0000313" key="2">
    <source>
        <dbReference type="EMBL" id="KAK4244236.1"/>
    </source>
</evidence>
<reference evidence="2" key="1">
    <citation type="journal article" date="2023" name="Mol. Phylogenet. Evol.">
        <title>Genome-scale phylogeny and comparative genomics of the fungal order Sordariales.</title>
        <authorList>
            <person name="Hensen N."/>
            <person name="Bonometti L."/>
            <person name="Westerberg I."/>
            <person name="Brannstrom I.O."/>
            <person name="Guillou S."/>
            <person name="Cros-Aarteil S."/>
            <person name="Calhoun S."/>
            <person name="Haridas S."/>
            <person name="Kuo A."/>
            <person name="Mondo S."/>
            <person name="Pangilinan J."/>
            <person name="Riley R."/>
            <person name="LaButti K."/>
            <person name="Andreopoulos B."/>
            <person name="Lipzen A."/>
            <person name="Chen C."/>
            <person name="Yan M."/>
            <person name="Daum C."/>
            <person name="Ng V."/>
            <person name="Clum A."/>
            <person name="Steindorff A."/>
            <person name="Ohm R.A."/>
            <person name="Martin F."/>
            <person name="Silar P."/>
            <person name="Natvig D.O."/>
            <person name="Lalanne C."/>
            <person name="Gautier V."/>
            <person name="Ament-Velasquez S.L."/>
            <person name="Kruys A."/>
            <person name="Hutchinson M.I."/>
            <person name="Powell A.J."/>
            <person name="Barry K."/>
            <person name="Miller A.N."/>
            <person name="Grigoriev I.V."/>
            <person name="Debuchy R."/>
            <person name="Gladieux P."/>
            <person name="Hiltunen Thoren M."/>
            <person name="Johannesson H."/>
        </authorList>
    </citation>
    <scope>NUCLEOTIDE SEQUENCE</scope>
    <source>
        <strain evidence="2">CBS 359.72</strain>
    </source>
</reference>
<organism evidence="2 3">
    <name type="scientific">Corynascus novoguineensis</name>
    <dbReference type="NCBI Taxonomy" id="1126955"/>
    <lineage>
        <taxon>Eukaryota</taxon>
        <taxon>Fungi</taxon>
        <taxon>Dikarya</taxon>
        <taxon>Ascomycota</taxon>
        <taxon>Pezizomycotina</taxon>
        <taxon>Sordariomycetes</taxon>
        <taxon>Sordariomycetidae</taxon>
        <taxon>Sordariales</taxon>
        <taxon>Chaetomiaceae</taxon>
        <taxon>Corynascus</taxon>
    </lineage>
</organism>
<evidence type="ECO:0000256" key="1">
    <source>
        <dbReference type="SAM" id="MobiDB-lite"/>
    </source>
</evidence>
<feature type="compositionally biased region" description="Low complexity" evidence="1">
    <location>
        <begin position="205"/>
        <end position="220"/>
    </location>
</feature>
<feature type="region of interest" description="Disordered" evidence="1">
    <location>
        <begin position="118"/>
        <end position="168"/>
    </location>
</feature>
<protein>
    <recommendedName>
        <fullName evidence="4">Carbohydrate-binding module family 50 protein</fullName>
    </recommendedName>
</protein>
<dbReference type="Proteomes" id="UP001303647">
    <property type="component" value="Unassembled WGS sequence"/>
</dbReference>
<dbReference type="EMBL" id="MU857750">
    <property type="protein sequence ID" value="KAK4244236.1"/>
    <property type="molecule type" value="Genomic_DNA"/>
</dbReference>
<reference evidence="2" key="2">
    <citation type="submission" date="2023-05" db="EMBL/GenBank/DDBJ databases">
        <authorList>
            <consortium name="Lawrence Berkeley National Laboratory"/>
            <person name="Steindorff A."/>
            <person name="Hensen N."/>
            <person name="Bonometti L."/>
            <person name="Westerberg I."/>
            <person name="Brannstrom I.O."/>
            <person name="Guillou S."/>
            <person name="Cros-Aarteil S."/>
            <person name="Calhoun S."/>
            <person name="Haridas S."/>
            <person name="Kuo A."/>
            <person name="Mondo S."/>
            <person name="Pangilinan J."/>
            <person name="Riley R."/>
            <person name="Labutti K."/>
            <person name="Andreopoulos B."/>
            <person name="Lipzen A."/>
            <person name="Chen C."/>
            <person name="Yanf M."/>
            <person name="Daum C."/>
            <person name="Ng V."/>
            <person name="Clum A."/>
            <person name="Ohm R."/>
            <person name="Martin F."/>
            <person name="Silar P."/>
            <person name="Natvig D."/>
            <person name="Lalanne C."/>
            <person name="Gautier V."/>
            <person name="Ament-Velasquez S.L."/>
            <person name="Kruys A."/>
            <person name="Hutchinson M.I."/>
            <person name="Powell A.J."/>
            <person name="Barry K."/>
            <person name="Miller A.N."/>
            <person name="Grigoriev I.V."/>
            <person name="Debuchy R."/>
            <person name="Gladieux P."/>
            <person name="Thoren M.H."/>
            <person name="Johannesson H."/>
        </authorList>
    </citation>
    <scope>NUCLEOTIDE SEQUENCE</scope>
    <source>
        <strain evidence="2">CBS 359.72</strain>
    </source>
</reference>
<dbReference type="AlphaFoldDB" id="A0AAN7CLC6"/>
<accession>A0AAN7CLC6</accession>
<evidence type="ECO:0000313" key="3">
    <source>
        <dbReference type="Proteomes" id="UP001303647"/>
    </source>
</evidence>
<sequence>MGRWSHLDTDEERLPEGMVRVGYDADTQVYTYRDSDGSYWEGAPGVQYGKLHRVRSSTPPLPSVHIADDIRGDEQPYVLHDYYSSDADDSSGEKDYEFNGVDEKGEQNGILLSSPDKAILHPTASPHHPATGKGSKTLPNLPTGAASEDVDADTLSTATTVRGSAAPSVKSNVTTITINNNTDTKTTPGLRRAGTLSRLARFLSSSVATSSSPSPSLSATGRLSRRATVHDSEARGARSNAATSAARVNGRWPGSAGHRSPPSPPSSGAETRGQGGGPRRKRATTFEEILGEGY</sequence>
<keyword evidence="3" id="KW-1185">Reference proteome</keyword>
<comment type="caution">
    <text evidence="2">The sequence shown here is derived from an EMBL/GenBank/DDBJ whole genome shotgun (WGS) entry which is preliminary data.</text>
</comment>
<evidence type="ECO:0008006" key="4">
    <source>
        <dbReference type="Google" id="ProtNLM"/>
    </source>
</evidence>